<reference evidence="7" key="1">
    <citation type="submission" date="2019-10" db="EMBL/GenBank/DDBJ databases">
        <authorList>
            <person name="Soares A.E.R."/>
            <person name="Aleixo A."/>
            <person name="Schneider P."/>
            <person name="Miyaki C.Y."/>
            <person name="Schneider M.P."/>
            <person name="Mello C."/>
            <person name="Vasconcelos A.T.R."/>
        </authorList>
    </citation>
    <scope>NUCLEOTIDE SEQUENCE</scope>
    <source>
        <tissue evidence="7">Muscle</tissue>
    </source>
</reference>
<evidence type="ECO:0000256" key="2">
    <source>
        <dbReference type="ARBA" id="ARBA00022833"/>
    </source>
</evidence>
<comment type="caution">
    <text evidence="7">The sequence shown here is derived from an EMBL/GenBank/DDBJ whole genome shotgun (WGS) entry which is preliminary data.</text>
</comment>
<evidence type="ECO:0000313" key="7">
    <source>
        <dbReference type="EMBL" id="KAJ7420971.1"/>
    </source>
</evidence>
<dbReference type="PROSITE" id="PS00478">
    <property type="entry name" value="LIM_DOMAIN_1"/>
    <property type="match status" value="1"/>
</dbReference>
<name>A0ABQ9DKM7_9PASS</name>
<feature type="compositionally biased region" description="Basic and acidic residues" evidence="5">
    <location>
        <begin position="240"/>
        <end position="254"/>
    </location>
</feature>
<gene>
    <name evidence="7" type="primary">PRICKLE4</name>
    <name evidence="7" type="ORF">WISP_45224</name>
</gene>
<dbReference type="Pfam" id="PF00412">
    <property type="entry name" value="LIM"/>
    <property type="match status" value="2"/>
</dbReference>
<keyword evidence="2 4" id="KW-0862">Zinc</keyword>
<dbReference type="PANTHER" id="PTHR24211:SF35">
    <property type="entry name" value="PRICKLE-LIKE PROTEIN 4"/>
    <property type="match status" value="1"/>
</dbReference>
<dbReference type="InterPro" id="IPR001781">
    <property type="entry name" value="Znf_LIM"/>
</dbReference>
<evidence type="ECO:0000256" key="1">
    <source>
        <dbReference type="ARBA" id="ARBA00022723"/>
    </source>
</evidence>
<sequence length="389" mass="42269">MSLPSPAWPQRDEPPPCGTATSLPPASSDSDSGCALEEYPEPPADPTPPEERYCPDLAEEERRQLRVFSARRRREALGQGLACPVPGPCHGCPCRKCGRRLNKGDPGISASRLGDQFWHPSCFSCHFCHQLLVDLIYFQQDGRIYCGRHHAELFRPRCASCDQLIFMEECIEAEGRRWHLEHFCCLECDTPLGGQRYVMRSGQPCCRTCFESLFAEPCQACGDPIEAFSGQAPVHPAFRSPEDHGAAPKERSSDAVHTGMLGPPATHCSTPQPSPEGPTEPGALGHPVLGGPDPRPPAGNGNPQPRAGTSPPRHSPRPEHSDLQDVTEEEDSWCPTCSSSSDSDSEEEGFFFGKPIPKPGMNSLGREPSGKAKGRTAKPRGSSKHCSVS</sequence>
<dbReference type="Proteomes" id="UP001145742">
    <property type="component" value="Unassembled WGS sequence"/>
</dbReference>
<dbReference type="InterPro" id="IPR047120">
    <property type="entry name" value="Pk/Esn/Tes"/>
</dbReference>
<feature type="compositionally biased region" description="Polar residues" evidence="5">
    <location>
        <begin position="19"/>
        <end position="31"/>
    </location>
</feature>
<accession>A0ABQ9DKM7</accession>
<dbReference type="SMART" id="SM00132">
    <property type="entry name" value="LIM"/>
    <property type="match status" value="2"/>
</dbReference>
<feature type="region of interest" description="Disordered" evidence="5">
    <location>
        <begin position="232"/>
        <end position="389"/>
    </location>
</feature>
<dbReference type="PROSITE" id="PS50023">
    <property type="entry name" value="LIM_DOMAIN_2"/>
    <property type="match status" value="2"/>
</dbReference>
<dbReference type="SUPFAM" id="SSF57716">
    <property type="entry name" value="Glucocorticoid receptor-like (DNA-binding domain)"/>
    <property type="match status" value="2"/>
</dbReference>
<keyword evidence="1 4" id="KW-0479">Metal-binding</keyword>
<feature type="domain" description="LIM zinc-binding" evidence="6">
    <location>
        <begin position="156"/>
        <end position="216"/>
    </location>
</feature>
<evidence type="ECO:0000256" key="5">
    <source>
        <dbReference type="SAM" id="MobiDB-lite"/>
    </source>
</evidence>
<dbReference type="CDD" id="cd09340">
    <property type="entry name" value="LIM1_Testin_like"/>
    <property type="match status" value="1"/>
</dbReference>
<evidence type="ECO:0000256" key="4">
    <source>
        <dbReference type="PROSITE-ProRule" id="PRU00125"/>
    </source>
</evidence>
<evidence type="ECO:0000313" key="8">
    <source>
        <dbReference type="Proteomes" id="UP001145742"/>
    </source>
</evidence>
<feature type="domain" description="LIM zinc-binding" evidence="6">
    <location>
        <begin position="92"/>
        <end position="155"/>
    </location>
</feature>
<evidence type="ECO:0000259" key="6">
    <source>
        <dbReference type="PROSITE" id="PS50023"/>
    </source>
</evidence>
<dbReference type="CDD" id="cd09341">
    <property type="entry name" value="LIM2_Testin_like"/>
    <property type="match status" value="1"/>
</dbReference>
<feature type="region of interest" description="Disordered" evidence="5">
    <location>
        <begin position="1"/>
        <end position="53"/>
    </location>
</feature>
<dbReference type="PANTHER" id="PTHR24211">
    <property type="entry name" value="LIM DOMAIN-CONTAINING PROTEIN"/>
    <property type="match status" value="1"/>
</dbReference>
<feature type="compositionally biased region" description="Basic residues" evidence="5">
    <location>
        <begin position="372"/>
        <end position="383"/>
    </location>
</feature>
<organism evidence="7 8">
    <name type="scientific">Willisornis vidua</name>
    <name type="common">Xingu scale-backed antbird</name>
    <dbReference type="NCBI Taxonomy" id="1566151"/>
    <lineage>
        <taxon>Eukaryota</taxon>
        <taxon>Metazoa</taxon>
        <taxon>Chordata</taxon>
        <taxon>Craniata</taxon>
        <taxon>Vertebrata</taxon>
        <taxon>Euteleostomi</taxon>
        <taxon>Archelosauria</taxon>
        <taxon>Archosauria</taxon>
        <taxon>Dinosauria</taxon>
        <taxon>Saurischia</taxon>
        <taxon>Theropoda</taxon>
        <taxon>Coelurosauria</taxon>
        <taxon>Aves</taxon>
        <taxon>Neognathae</taxon>
        <taxon>Neoaves</taxon>
        <taxon>Telluraves</taxon>
        <taxon>Australaves</taxon>
        <taxon>Passeriformes</taxon>
        <taxon>Thamnophilidae</taxon>
        <taxon>Willisornis</taxon>
    </lineage>
</organism>
<protein>
    <submittedName>
        <fullName evidence="7">Prickle planar cell polarity protein 4</fullName>
    </submittedName>
</protein>
<keyword evidence="8" id="KW-1185">Reference proteome</keyword>
<dbReference type="EMBL" id="WHWB01033258">
    <property type="protein sequence ID" value="KAJ7420971.1"/>
    <property type="molecule type" value="Genomic_DNA"/>
</dbReference>
<evidence type="ECO:0000256" key="3">
    <source>
        <dbReference type="ARBA" id="ARBA00023038"/>
    </source>
</evidence>
<proteinExistence type="predicted"/>
<dbReference type="Gene3D" id="2.10.110.10">
    <property type="entry name" value="Cysteine Rich Protein"/>
    <property type="match status" value="2"/>
</dbReference>
<keyword evidence="3 4" id="KW-0440">LIM domain</keyword>